<dbReference type="PANTHER" id="PTHR11709">
    <property type="entry name" value="MULTI-COPPER OXIDASE"/>
    <property type="match status" value="1"/>
</dbReference>
<feature type="domain" description="Plastocyanin-like" evidence="2">
    <location>
        <begin position="183"/>
        <end position="282"/>
    </location>
</feature>
<organism evidence="5 6">
    <name type="scientific">Taxus chinensis</name>
    <name type="common">Chinese yew</name>
    <name type="synonym">Taxus wallichiana var. chinensis</name>
    <dbReference type="NCBI Taxonomy" id="29808"/>
    <lineage>
        <taxon>Eukaryota</taxon>
        <taxon>Viridiplantae</taxon>
        <taxon>Streptophyta</taxon>
        <taxon>Embryophyta</taxon>
        <taxon>Tracheophyta</taxon>
        <taxon>Spermatophyta</taxon>
        <taxon>Pinopsida</taxon>
        <taxon>Pinidae</taxon>
        <taxon>Conifers II</taxon>
        <taxon>Cupressales</taxon>
        <taxon>Taxaceae</taxon>
        <taxon>Taxus</taxon>
    </lineage>
</organism>
<dbReference type="Pfam" id="PF07732">
    <property type="entry name" value="Cu-oxidase_3"/>
    <property type="match status" value="1"/>
</dbReference>
<dbReference type="GO" id="GO:0005507">
    <property type="term" value="F:copper ion binding"/>
    <property type="evidence" value="ECO:0007669"/>
    <property type="project" value="InterPro"/>
</dbReference>
<evidence type="ECO:0008006" key="7">
    <source>
        <dbReference type="Google" id="ProtNLM"/>
    </source>
</evidence>
<evidence type="ECO:0000259" key="3">
    <source>
        <dbReference type="Pfam" id="PF07731"/>
    </source>
</evidence>
<evidence type="ECO:0000256" key="1">
    <source>
        <dbReference type="ARBA" id="ARBA00010609"/>
    </source>
</evidence>
<comment type="similarity">
    <text evidence="1">Belongs to the multicopper oxidase family.</text>
</comment>
<evidence type="ECO:0000313" key="6">
    <source>
        <dbReference type="Proteomes" id="UP000824469"/>
    </source>
</evidence>
<dbReference type="InterPro" id="IPR011706">
    <property type="entry name" value="Cu-oxidase_C"/>
</dbReference>
<dbReference type="GO" id="GO:0016491">
    <property type="term" value="F:oxidoreductase activity"/>
    <property type="evidence" value="ECO:0007669"/>
    <property type="project" value="InterPro"/>
</dbReference>
<feature type="non-terminal residue" evidence="5">
    <location>
        <position position="1"/>
    </location>
</feature>
<dbReference type="InterPro" id="IPR011707">
    <property type="entry name" value="Cu-oxidase-like_N"/>
</dbReference>
<dbReference type="InterPro" id="IPR034288">
    <property type="entry name" value="CuRO_1_LCC"/>
</dbReference>
<dbReference type="AlphaFoldDB" id="A0AA38GRE7"/>
<dbReference type="InterPro" id="IPR001117">
    <property type="entry name" value="Cu-oxidase_2nd"/>
</dbReference>
<dbReference type="Proteomes" id="UP000824469">
    <property type="component" value="Unassembled WGS sequence"/>
</dbReference>
<dbReference type="Gene3D" id="2.60.40.420">
    <property type="entry name" value="Cupredoxins - blue copper proteins"/>
    <property type="match status" value="3"/>
</dbReference>
<name>A0AA38GRE7_TAXCH</name>
<proteinExistence type="inferred from homology"/>
<protein>
    <recommendedName>
        <fullName evidence="7">Laccase</fullName>
    </recommendedName>
</protein>
<gene>
    <name evidence="5" type="ORF">KI387_006978</name>
</gene>
<feature type="domain" description="Plastocyanin-like" evidence="4">
    <location>
        <begin position="50"/>
        <end position="163"/>
    </location>
</feature>
<dbReference type="SUPFAM" id="SSF49503">
    <property type="entry name" value="Cupredoxins"/>
    <property type="match status" value="3"/>
</dbReference>
<dbReference type="Pfam" id="PF07731">
    <property type="entry name" value="Cu-oxidase_2"/>
    <property type="match status" value="1"/>
</dbReference>
<keyword evidence="6" id="KW-1185">Reference proteome</keyword>
<sequence length="490" mass="54604">MNTEDGHVRGSFSHGCERRAHNKLWACKTGAQEALSTKYAHAGSARPLQVGTQNVTRLCERQEIVTVNGMFPGPTLHVHQGDNLLVRVENKAPYNITIHWHGVRQLKSCWADGPEYITQCPITPGNTFTYNFSVPEEEGTVWWHAHASYLRATVHGALIIYPRIGKRYPFRKPVAEVPIILGTFRFSVRKGKTYLLRIISAVLNEALFFKIAGHRMTVVAVDALYTKPYKTDVVLIYPGQTTDALLKARKSSGRYYIATRVYNIDSKTPFNNSTATAILQYNSFRKNKAPLMPSLPEFNDTPTAFKFSTRLRSLRPSVPLKIDEEMLITAGLGLHICPNGTCTKLGGIRVAGAFNNISFVLPDIAILQAYYYGINGVFTTDFPNNPPLVYDYTAQNQPTGILFPEVGTKVKVLKFNSNVQIVLQATSLLTRESHPIHIHGFDFYVVGQGFGNYNPKTDPTGFNLIDPQQRNTIGVPSGGWAAIRFKADNP</sequence>
<dbReference type="Pfam" id="PF00394">
    <property type="entry name" value="Cu-oxidase"/>
    <property type="match status" value="1"/>
</dbReference>
<evidence type="ECO:0000259" key="4">
    <source>
        <dbReference type="Pfam" id="PF07732"/>
    </source>
</evidence>
<accession>A0AA38GRE7</accession>
<evidence type="ECO:0000259" key="2">
    <source>
        <dbReference type="Pfam" id="PF00394"/>
    </source>
</evidence>
<reference evidence="5 6" key="1">
    <citation type="journal article" date="2021" name="Nat. Plants">
        <title>The Taxus genome provides insights into paclitaxel biosynthesis.</title>
        <authorList>
            <person name="Xiong X."/>
            <person name="Gou J."/>
            <person name="Liao Q."/>
            <person name="Li Y."/>
            <person name="Zhou Q."/>
            <person name="Bi G."/>
            <person name="Li C."/>
            <person name="Du R."/>
            <person name="Wang X."/>
            <person name="Sun T."/>
            <person name="Guo L."/>
            <person name="Liang H."/>
            <person name="Lu P."/>
            <person name="Wu Y."/>
            <person name="Zhang Z."/>
            <person name="Ro D.K."/>
            <person name="Shang Y."/>
            <person name="Huang S."/>
            <person name="Yan J."/>
        </authorList>
    </citation>
    <scope>NUCLEOTIDE SEQUENCE [LARGE SCALE GENOMIC DNA]</scope>
    <source>
        <strain evidence="5">Ta-2019</strain>
    </source>
</reference>
<dbReference type="PANTHER" id="PTHR11709:SF417">
    <property type="entry name" value="LACCASE-17"/>
    <property type="match status" value="1"/>
</dbReference>
<dbReference type="InterPro" id="IPR045087">
    <property type="entry name" value="Cu-oxidase_fam"/>
</dbReference>
<dbReference type="InterPro" id="IPR008972">
    <property type="entry name" value="Cupredoxin"/>
</dbReference>
<dbReference type="EMBL" id="JAHRHJ020000002">
    <property type="protein sequence ID" value="KAH9326800.1"/>
    <property type="molecule type" value="Genomic_DNA"/>
</dbReference>
<dbReference type="CDD" id="cd13849">
    <property type="entry name" value="CuRO_1_LCC_plant"/>
    <property type="match status" value="1"/>
</dbReference>
<feature type="domain" description="Plastocyanin-like" evidence="3">
    <location>
        <begin position="382"/>
        <end position="490"/>
    </location>
</feature>
<comment type="caution">
    <text evidence="5">The sequence shown here is derived from an EMBL/GenBank/DDBJ whole genome shotgun (WGS) entry which is preliminary data.</text>
</comment>
<evidence type="ECO:0000313" key="5">
    <source>
        <dbReference type="EMBL" id="KAH9326800.1"/>
    </source>
</evidence>